<accession>A0A9D1FTM7</accession>
<dbReference type="InterPro" id="IPR011990">
    <property type="entry name" value="TPR-like_helical_dom_sf"/>
</dbReference>
<proteinExistence type="predicted"/>
<organism evidence="1 2">
    <name type="scientific">Candidatus Caccousia stercoris</name>
    <dbReference type="NCBI Taxonomy" id="2840723"/>
    <lineage>
        <taxon>Bacteria</taxon>
        <taxon>Bacillati</taxon>
        <taxon>Bacillota</taxon>
        <taxon>Clostridia</taxon>
        <taxon>Eubacteriales</taxon>
        <taxon>Oscillospiraceae</taxon>
        <taxon>Oscillospiraceae incertae sedis</taxon>
        <taxon>Candidatus Caccousia</taxon>
    </lineage>
</organism>
<reference evidence="1" key="1">
    <citation type="submission" date="2020-10" db="EMBL/GenBank/DDBJ databases">
        <authorList>
            <person name="Gilroy R."/>
        </authorList>
    </citation>
    <scope>NUCLEOTIDE SEQUENCE</scope>
    <source>
        <strain evidence="1">6086</strain>
    </source>
</reference>
<dbReference type="SUPFAM" id="SSF48452">
    <property type="entry name" value="TPR-like"/>
    <property type="match status" value="1"/>
</dbReference>
<protein>
    <submittedName>
        <fullName evidence="1">Uncharacterized protein</fullName>
    </submittedName>
</protein>
<sequence>MPFQIQKTPPMDRKLELAAALFSVLGAEIPHQTELEQEAADLFSSLGSRSKTLKKILELCESSDSPQALYLSAKACAWLGSGYRRQNVEFAARYLQGPPWQALPSGVAEQNGLKFDRAAAVRADLLRDMAQAELILGDVRDAHSHYMAACRLEPHNAMNYVKAAEAVEKQSGREEALRFLREQRKNAWFTPVKYRDSAGKLCTNDLFQELLNANIRKLEQQKEPVREESPLY</sequence>
<comment type="caution">
    <text evidence="1">The sequence shown here is derived from an EMBL/GenBank/DDBJ whole genome shotgun (WGS) entry which is preliminary data.</text>
</comment>
<evidence type="ECO:0000313" key="1">
    <source>
        <dbReference type="EMBL" id="HIS79831.1"/>
    </source>
</evidence>
<dbReference type="EMBL" id="DVJM01000245">
    <property type="protein sequence ID" value="HIS79831.1"/>
    <property type="molecule type" value="Genomic_DNA"/>
</dbReference>
<evidence type="ECO:0000313" key="2">
    <source>
        <dbReference type="Proteomes" id="UP000824141"/>
    </source>
</evidence>
<name>A0A9D1FTM7_9FIRM</name>
<gene>
    <name evidence="1" type="ORF">IAD03_10730</name>
</gene>
<dbReference type="AlphaFoldDB" id="A0A9D1FTM7"/>
<reference evidence="1" key="2">
    <citation type="journal article" date="2021" name="PeerJ">
        <title>Extensive microbial diversity within the chicken gut microbiome revealed by metagenomics and culture.</title>
        <authorList>
            <person name="Gilroy R."/>
            <person name="Ravi A."/>
            <person name="Getino M."/>
            <person name="Pursley I."/>
            <person name="Horton D.L."/>
            <person name="Alikhan N.F."/>
            <person name="Baker D."/>
            <person name="Gharbi K."/>
            <person name="Hall N."/>
            <person name="Watson M."/>
            <person name="Adriaenssens E.M."/>
            <person name="Foster-Nyarko E."/>
            <person name="Jarju S."/>
            <person name="Secka A."/>
            <person name="Antonio M."/>
            <person name="Oren A."/>
            <person name="Chaudhuri R.R."/>
            <person name="La Ragione R."/>
            <person name="Hildebrand F."/>
            <person name="Pallen M.J."/>
        </authorList>
    </citation>
    <scope>NUCLEOTIDE SEQUENCE</scope>
    <source>
        <strain evidence="1">6086</strain>
    </source>
</reference>
<dbReference type="Proteomes" id="UP000824141">
    <property type="component" value="Unassembled WGS sequence"/>
</dbReference>